<sequence length="68" mass="8031">MSKIEYDKDGKIKRRFTPDWKESGEINIDSLLPKLVTVVIAQIDVMVTYIQELHDEIDRLNKKIENQE</sequence>
<dbReference type="Proteomes" id="UP000324595">
    <property type="component" value="Unassembled WGS sequence"/>
</dbReference>
<reference evidence="1 2" key="1">
    <citation type="submission" date="2019-07" db="EMBL/GenBank/DDBJ databases">
        <title>Genomic Encyclopedia of Archaeal and Bacterial Type Strains, Phase II (KMG-II): from individual species to whole genera.</title>
        <authorList>
            <person name="Goeker M."/>
        </authorList>
    </citation>
    <scope>NUCLEOTIDE SEQUENCE [LARGE SCALE GENOMIC DNA]</scope>
    <source>
        <strain evidence="1 2">DSM 21935</strain>
    </source>
</reference>
<dbReference type="AlphaFoldDB" id="A0A5D3YK06"/>
<organism evidence="1 2">
    <name type="scientific">Fodinibius salinus</name>
    <dbReference type="NCBI Taxonomy" id="860790"/>
    <lineage>
        <taxon>Bacteria</taxon>
        <taxon>Pseudomonadati</taxon>
        <taxon>Balneolota</taxon>
        <taxon>Balneolia</taxon>
        <taxon>Balneolales</taxon>
        <taxon>Balneolaceae</taxon>
        <taxon>Fodinibius</taxon>
    </lineage>
</organism>
<dbReference type="EMBL" id="VNHY01000004">
    <property type="protein sequence ID" value="TYP92062.1"/>
    <property type="molecule type" value="Genomic_DNA"/>
</dbReference>
<protein>
    <submittedName>
        <fullName evidence="1">Uncharacterized protein</fullName>
    </submittedName>
</protein>
<evidence type="ECO:0000313" key="1">
    <source>
        <dbReference type="EMBL" id="TYP92062.1"/>
    </source>
</evidence>
<proteinExistence type="predicted"/>
<accession>A0A5D3YK06</accession>
<gene>
    <name evidence="1" type="ORF">LX73_2308</name>
</gene>
<keyword evidence="2" id="KW-1185">Reference proteome</keyword>
<comment type="caution">
    <text evidence="1">The sequence shown here is derived from an EMBL/GenBank/DDBJ whole genome shotgun (WGS) entry which is preliminary data.</text>
</comment>
<dbReference type="RefSeq" id="WP_148899626.1">
    <property type="nucleotide sequence ID" value="NZ_VNHY01000004.1"/>
</dbReference>
<name>A0A5D3YK06_9BACT</name>
<evidence type="ECO:0000313" key="2">
    <source>
        <dbReference type="Proteomes" id="UP000324595"/>
    </source>
</evidence>